<dbReference type="EMBL" id="JAHVHU010000010">
    <property type="protein sequence ID" value="MBY5958836.1"/>
    <property type="molecule type" value="Genomic_DNA"/>
</dbReference>
<gene>
    <name evidence="2" type="ORF">KUV50_11860</name>
</gene>
<dbReference type="InterPro" id="IPR052339">
    <property type="entry name" value="Fe-S_Maturation_MIP18"/>
</dbReference>
<organism evidence="2 3">
    <name type="scientific">Membranihabitans marinus</name>
    <dbReference type="NCBI Taxonomy" id="1227546"/>
    <lineage>
        <taxon>Bacteria</taxon>
        <taxon>Pseudomonadati</taxon>
        <taxon>Bacteroidota</taxon>
        <taxon>Saprospiria</taxon>
        <taxon>Saprospirales</taxon>
        <taxon>Saprospiraceae</taxon>
        <taxon>Membranihabitans</taxon>
    </lineage>
</organism>
<evidence type="ECO:0000313" key="2">
    <source>
        <dbReference type="EMBL" id="MBY5958836.1"/>
    </source>
</evidence>
<accession>A0A953HVA0</accession>
<dbReference type="Gene3D" id="3.30.300.130">
    <property type="entry name" value="Fe-S cluster assembly (FSCA)"/>
    <property type="match status" value="1"/>
</dbReference>
<dbReference type="PANTHER" id="PTHR42831">
    <property type="entry name" value="FE-S PROTEIN MATURATION AUXILIARY FACTOR YITW"/>
    <property type="match status" value="1"/>
</dbReference>
<dbReference type="InterPro" id="IPR002744">
    <property type="entry name" value="MIP18-like"/>
</dbReference>
<name>A0A953HVA0_9BACT</name>
<comment type="caution">
    <text evidence="2">The sequence shown here is derived from an EMBL/GenBank/DDBJ whole genome shotgun (WGS) entry which is preliminary data.</text>
</comment>
<evidence type="ECO:0000259" key="1">
    <source>
        <dbReference type="Pfam" id="PF01883"/>
    </source>
</evidence>
<proteinExistence type="predicted"/>
<dbReference type="Pfam" id="PF01883">
    <property type="entry name" value="FeS_assembly_P"/>
    <property type="match status" value="1"/>
</dbReference>
<sequence>MATLKDKIIEVLYTVEDPEIPVNIYELGLVYDITIKDDNVVFVVMTLTAPACPVAGQIVMEVQQKISELEEVTDVHVDLTFEPPWTMDMMSEEAKLELDFL</sequence>
<protein>
    <submittedName>
        <fullName evidence="2">DUF59 domain-containing protein</fullName>
    </submittedName>
</protein>
<keyword evidence="3" id="KW-1185">Reference proteome</keyword>
<evidence type="ECO:0000313" key="3">
    <source>
        <dbReference type="Proteomes" id="UP000753961"/>
    </source>
</evidence>
<dbReference type="InterPro" id="IPR034904">
    <property type="entry name" value="FSCA_dom_sf"/>
</dbReference>
<dbReference type="PANTHER" id="PTHR42831:SF1">
    <property type="entry name" value="FE-S PROTEIN MATURATION AUXILIARY FACTOR YITW"/>
    <property type="match status" value="1"/>
</dbReference>
<dbReference type="SUPFAM" id="SSF117916">
    <property type="entry name" value="Fe-S cluster assembly (FSCA) domain-like"/>
    <property type="match status" value="1"/>
</dbReference>
<reference evidence="2" key="1">
    <citation type="submission" date="2021-06" db="EMBL/GenBank/DDBJ databases">
        <title>44 bacteria genomes isolated from Dapeng, Shenzhen.</title>
        <authorList>
            <person name="Zheng W."/>
            <person name="Yu S."/>
            <person name="Huang Y."/>
        </authorList>
    </citation>
    <scope>NUCLEOTIDE SEQUENCE</scope>
    <source>
        <strain evidence="2">DP5N28-2</strain>
    </source>
</reference>
<dbReference type="Proteomes" id="UP000753961">
    <property type="component" value="Unassembled WGS sequence"/>
</dbReference>
<dbReference type="AlphaFoldDB" id="A0A953HVA0"/>
<feature type="domain" description="MIP18 family-like" evidence="1">
    <location>
        <begin position="5"/>
        <end position="77"/>
    </location>
</feature>
<dbReference type="RefSeq" id="WP_222580371.1">
    <property type="nucleotide sequence ID" value="NZ_JAHVHU010000010.1"/>
</dbReference>